<evidence type="ECO:0000313" key="3">
    <source>
        <dbReference type="EMBL" id="QCI99221.1"/>
    </source>
</evidence>
<keyword evidence="1" id="KW-0732">Signal</keyword>
<evidence type="ECO:0000313" key="4">
    <source>
        <dbReference type="EMBL" id="QYA08746.1"/>
    </source>
</evidence>
<protein>
    <recommendedName>
        <fullName evidence="2">SecDF P1 head subdomain domain-containing protein</fullName>
    </recommendedName>
</protein>
<accession>A0A4D7DR46</accession>
<feature type="domain" description="SecDF P1 head subdomain" evidence="2">
    <location>
        <begin position="27"/>
        <end position="111"/>
    </location>
</feature>
<organism evidence="3 6">
    <name type="scientific">Agrobacterium larrymoorei</name>
    <dbReference type="NCBI Taxonomy" id="160699"/>
    <lineage>
        <taxon>Bacteria</taxon>
        <taxon>Pseudomonadati</taxon>
        <taxon>Pseudomonadota</taxon>
        <taxon>Alphaproteobacteria</taxon>
        <taxon>Hyphomicrobiales</taxon>
        <taxon>Rhizobiaceae</taxon>
        <taxon>Rhizobium/Agrobacterium group</taxon>
        <taxon>Agrobacterium</taxon>
    </lineage>
</organism>
<dbReference type="OrthoDB" id="8414488at2"/>
<dbReference type="AlphaFoldDB" id="A0A4D7DR46"/>
<dbReference type="Pfam" id="PF22599">
    <property type="entry name" value="SecDF_P1_head"/>
    <property type="match status" value="1"/>
</dbReference>
<reference evidence="3 6" key="1">
    <citation type="submission" date="2019-04" db="EMBL/GenBank/DDBJ databases">
        <title>Complete genome sequence of Agrobacterium larrymoorei CFBP5473.</title>
        <authorList>
            <person name="Haryono M."/>
            <person name="Chou L."/>
            <person name="Lin Y.-C."/>
            <person name="Lai E.-M."/>
            <person name="Kuo C.-H."/>
        </authorList>
    </citation>
    <scope>NUCLEOTIDE SEQUENCE [LARGE SCALE GENOMIC DNA]</scope>
    <source>
        <strain evidence="3 6">CFBP5473</strain>
    </source>
</reference>
<dbReference type="InterPro" id="IPR054384">
    <property type="entry name" value="SecDF_P1_head"/>
</dbReference>
<dbReference type="Gene3D" id="3.30.1360.200">
    <property type="match status" value="1"/>
</dbReference>
<reference evidence="4 7" key="2">
    <citation type="submission" date="2021-03" db="EMBL/GenBank/DDBJ databases">
        <title>Rapid diversification of plasmids in a genus of pathogenic and nitrogen fixing bacteria.</title>
        <authorList>
            <person name="Weisberg A.J."/>
            <person name="Miller M."/>
            <person name="Ream W."/>
            <person name="Grunwald N.J."/>
            <person name="Chang J.H."/>
        </authorList>
    </citation>
    <scope>NUCLEOTIDE SEQUENCE [LARGE SCALE GENOMIC DNA]</scope>
    <source>
        <strain evidence="4 7">AF3.44</strain>
    </source>
</reference>
<proteinExistence type="predicted"/>
<dbReference type="Proteomes" id="UP000298545">
    <property type="component" value="Chromosome linear"/>
</dbReference>
<dbReference type="RefSeq" id="WP_027677293.1">
    <property type="nucleotide sequence ID" value="NZ_CP039692.1"/>
</dbReference>
<keyword evidence="7" id="KW-1185">Reference proteome</keyword>
<name>A0A4D7DR46_9HYPH</name>
<feature type="signal peptide" evidence="1">
    <location>
        <begin position="1"/>
        <end position="20"/>
    </location>
</feature>
<evidence type="ECO:0000313" key="6">
    <source>
        <dbReference type="Proteomes" id="UP000298545"/>
    </source>
</evidence>
<evidence type="ECO:0000313" key="5">
    <source>
        <dbReference type="EMBL" id="QYA08757.1"/>
    </source>
</evidence>
<dbReference type="KEGG" id="alf:CFBP5473_14385"/>
<feature type="chain" id="PRO_5044606292" description="SecDF P1 head subdomain domain-containing protein" evidence="1">
    <location>
        <begin position="21"/>
        <end position="121"/>
    </location>
</feature>
<dbReference type="EMBL" id="CP072168">
    <property type="protein sequence ID" value="QYA08757.1"/>
    <property type="molecule type" value="Genomic_DNA"/>
</dbReference>
<evidence type="ECO:0000259" key="2">
    <source>
        <dbReference type="Pfam" id="PF22599"/>
    </source>
</evidence>
<dbReference type="Proteomes" id="UP000826513">
    <property type="component" value="Chromosome 2"/>
</dbReference>
<dbReference type="EMBL" id="CP039692">
    <property type="protein sequence ID" value="QCI99221.1"/>
    <property type="molecule type" value="Genomic_DNA"/>
</dbReference>
<evidence type="ECO:0000313" key="7">
    <source>
        <dbReference type="Proteomes" id="UP000826513"/>
    </source>
</evidence>
<dbReference type="EMBL" id="CP072168">
    <property type="protein sequence ID" value="QYA08746.1"/>
    <property type="molecule type" value="Genomic_DNA"/>
</dbReference>
<evidence type="ECO:0000256" key="1">
    <source>
        <dbReference type="SAM" id="SignalP"/>
    </source>
</evidence>
<gene>
    <name evidence="3" type="ORF">CFBP5473_14385</name>
    <name evidence="4" type="ORF">J5285_15080</name>
    <name evidence="5" type="ORF">J5285_15135</name>
</gene>
<dbReference type="STRING" id="1367849.GCA_000518585_04836"/>
<sequence length="121" mass="12792">MRHLITAAVTANLVAFPVLAQVVELGVAEARPIFDETSQQVSVFVRLDREGAQAFAKFTRDHLQKPINILIDGKVSATPMIREPIVGGSFPISGLTSAKVADALSARLVSGQSVLTVAPAN</sequence>